<dbReference type="PROSITE" id="PS50956">
    <property type="entry name" value="HTH_ASNC_2"/>
    <property type="match status" value="1"/>
</dbReference>
<dbReference type="PRINTS" id="PR00033">
    <property type="entry name" value="HTHASNC"/>
</dbReference>
<evidence type="ECO:0000256" key="1">
    <source>
        <dbReference type="ARBA" id="ARBA00023015"/>
    </source>
</evidence>
<organism evidence="5 6">
    <name type="scientific">Lipingzhangella rawalii</name>
    <dbReference type="NCBI Taxonomy" id="2055835"/>
    <lineage>
        <taxon>Bacteria</taxon>
        <taxon>Bacillati</taxon>
        <taxon>Actinomycetota</taxon>
        <taxon>Actinomycetes</taxon>
        <taxon>Streptosporangiales</taxon>
        <taxon>Nocardiopsidaceae</taxon>
        <taxon>Lipingzhangella</taxon>
    </lineage>
</organism>
<comment type="caution">
    <text evidence="5">The sequence shown here is derived from an EMBL/GenBank/DDBJ whole genome shotgun (WGS) entry which is preliminary data.</text>
</comment>
<dbReference type="PANTHER" id="PTHR30154:SF34">
    <property type="entry name" value="TRANSCRIPTIONAL REGULATOR AZLB"/>
    <property type="match status" value="1"/>
</dbReference>
<reference evidence="6" key="1">
    <citation type="submission" date="2023-07" db="EMBL/GenBank/DDBJ databases">
        <title>Novel species in the genus Lipingzhangella isolated from Sambhar Salt Lake.</title>
        <authorList>
            <person name="Jiya N."/>
            <person name="Kajale S."/>
            <person name="Sharma A."/>
        </authorList>
    </citation>
    <scope>NUCLEOTIDE SEQUENCE [LARGE SCALE GENOMIC DNA]</scope>
    <source>
        <strain evidence="6">LS1_29</strain>
    </source>
</reference>
<evidence type="ECO:0000256" key="3">
    <source>
        <dbReference type="ARBA" id="ARBA00023163"/>
    </source>
</evidence>
<dbReference type="SUPFAM" id="SSF54909">
    <property type="entry name" value="Dimeric alpha+beta barrel"/>
    <property type="match status" value="1"/>
</dbReference>
<dbReference type="InterPro" id="IPR011991">
    <property type="entry name" value="ArsR-like_HTH"/>
</dbReference>
<keyword evidence="2" id="KW-0238">DNA-binding</keyword>
<evidence type="ECO:0000259" key="4">
    <source>
        <dbReference type="PROSITE" id="PS50956"/>
    </source>
</evidence>
<name>A0ABU2H493_9ACTN</name>
<dbReference type="InterPro" id="IPR019888">
    <property type="entry name" value="Tscrpt_reg_AsnC-like"/>
</dbReference>
<protein>
    <submittedName>
        <fullName evidence="5">Lrp/AsnC family transcriptional regulator</fullName>
    </submittedName>
</protein>
<keyword evidence="3" id="KW-0804">Transcription</keyword>
<sequence>MAFVPDSIDRRLLRLLQEDSGRSLRALGEEVGLSPSAVQRRIRAYRAAGVVTREVAVLDPEALGPTTLAVVLVTLEYESTEHHTAFRARMLAESHVQQCYDLAGQWDYAAVLVTGSLSECRALADRLFRDDQNVRRYDTLPVLDSIKTGSTVPLPQP</sequence>
<dbReference type="Pfam" id="PF01037">
    <property type="entry name" value="AsnC_trans_reg"/>
    <property type="match status" value="1"/>
</dbReference>
<dbReference type="InterPro" id="IPR036390">
    <property type="entry name" value="WH_DNA-bd_sf"/>
</dbReference>
<dbReference type="InterPro" id="IPR011008">
    <property type="entry name" value="Dimeric_a/b-barrel"/>
</dbReference>
<evidence type="ECO:0000256" key="2">
    <source>
        <dbReference type="ARBA" id="ARBA00023125"/>
    </source>
</evidence>
<dbReference type="InterPro" id="IPR036388">
    <property type="entry name" value="WH-like_DNA-bd_sf"/>
</dbReference>
<gene>
    <name evidence="5" type="ORF">RIF23_03890</name>
</gene>
<evidence type="ECO:0000313" key="5">
    <source>
        <dbReference type="EMBL" id="MDS1269434.1"/>
    </source>
</evidence>
<dbReference type="Proteomes" id="UP001250214">
    <property type="component" value="Unassembled WGS sequence"/>
</dbReference>
<dbReference type="SUPFAM" id="SSF46785">
    <property type="entry name" value="Winged helix' DNA-binding domain"/>
    <property type="match status" value="1"/>
</dbReference>
<dbReference type="InterPro" id="IPR019887">
    <property type="entry name" value="Tscrpt_reg_AsnC/Lrp_C"/>
</dbReference>
<keyword evidence="1" id="KW-0805">Transcription regulation</keyword>
<dbReference type="InterPro" id="IPR000485">
    <property type="entry name" value="AsnC-type_HTH_dom"/>
</dbReference>
<dbReference type="SMART" id="SM00344">
    <property type="entry name" value="HTH_ASNC"/>
    <property type="match status" value="1"/>
</dbReference>
<dbReference type="Pfam" id="PF13404">
    <property type="entry name" value="HTH_AsnC-type"/>
    <property type="match status" value="1"/>
</dbReference>
<proteinExistence type="predicted"/>
<keyword evidence="6" id="KW-1185">Reference proteome</keyword>
<dbReference type="CDD" id="cd00090">
    <property type="entry name" value="HTH_ARSR"/>
    <property type="match status" value="1"/>
</dbReference>
<dbReference type="Gene3D" id="1.10.10.10">
    <property type="entry name" value="Winged helix-like DNA-binding domain superfamily/Winged helix DNA-binding domain"/>
    <property type="match status" value="1"/>
</dbReference>
<dbReference type="PANTHER" id="PTHR30154">
    <property type="entry name" value="LEUCINE-RESPONSIVE REGULATORY PROTEIN"/>
    <property type="match status" value="1"/>
</dbReference>
<dbReference type="Gene3D" id="3.30.70.920">
    <property type="match status" value="1"/>
</dbReference>
<accession>A0ABU2H493</accession>
<dbReference type="RefSeq" id="WP_310910904.1">
    <property type="nucleotide sequence ID" value="NZ_JAVLVT010000001.1"/>
</dbReference>
<dbReference type="EMBL" id="JAVLVT010000001">
    <property type="protein sequence ID" value="MDS1269434.1"/>
    <property type="molecule type" value="Genomic_DNA"/>
</dbReference>
<feature type="domain" description="HTH asnC-type" evidence="4">
    <location>
        <begin position="5"/>
        <end position="66"/>
    </location>
</feature>
<evidence type="ECO:0000313" key="6">
    <source>
        <dbReference type="Proteomes" id="UP001250214"/>
    </source>
</evidence>